<dbReference type="EMBL" id="PCVG01000029">
    <property type="protein sequence ID" value="PIQ68775.1"/>
    <property type="molecule type" value="Genomic_DNA"/>
</dbReference>
<evidence type="ECO:0000313" key="2">
    <source>
        <dbReference type="Proteomes" id="UP000229342"/>
    </source>
</evidence>
<proteinExistence type="predicted"/>
<accession>A0A2H0KC33</accession>
<evidence type="ECO:0008006" key="3">
    <source>
        <dbReference type="Google" id="ProtNLM"/>
    </source>
</evidence>
<gene>
    <name evidence="1" type="ORF">COV91_02390</name>
</gene>
<sequence>MPTVKQRINITPDTDMEFSLRNAAKRDKMSISSKAVQLIRFALELEEDLYFGKIAEKRAKEKVTYISHERAWRNFGK</sequence>
<comment type="caution">
    <text evidence="1">The sequence shown here is derived from an EMBL/GenBank/DDBJ whole genome shotgun (WGS) entry which is preliminary data.</text>
</comment>
<reference evidence="1 2" key="1">
    <citation type="submission" date="2017-09" db="EMBL/GenBank/DDBJ databases">
        <title>Depth-based differentiation of microbial function through sediment-hosted aquifers and enrichment of novel symbionts in the deep terrestrial subsurface.</title>
        <authorList>
            <person name="Probst A.J."/>
            <person name="Ladd B."/>
            <person name="Jarett J.K."/>
            <person name="Geller-Mcgrath D.E."/>
            <person name="Sieber C.M."/>
            <person name="Emerson J.B."/>
            <person name="Anantharaman K."/>
            <person name="Thomas B.C."/>
            <person name="Malmstrom R."/>
            <person name="Stieglmeier M."/>
            <person name="Klingl A."/>
            <person name="Woyke T."/>
            <person name="Ryan C.M."/>
            <person name="Banfield J.F."/>
        </authorList>
    </citation>
    <scope>NUCLEOTIDE SEQUENCE [LARGE SCALE GENOMIC DNA]</scope>
    <source>
        <strain evidence="1">CG11_big_fil_rev_8_21_14_0_20_46_11</strain>
    </source>
</reference>
<dbReference type="Proteomes" id="UP000229342">
    <property type="component" value="Unassembled WGS sequence"/>
</dbReference>
<name>A0A2H0KC33_9BACT</name>
<evidence type="ECO:0000313" key="1">
    <source>
        <dbReference type="EMBL" id="PIQ68775.1"/>
    </source>
</evidence>
<dbReference type="AlphaFoldDB" id="A0A2H0KC33"/>
<protein>
    <recommendedName>
        <fullName evidence="3">CopG family transcriptional regulator</fullName>
    </recommendedName>
</protein>
<organism evidence="1 2">
    <name type="scientific">Candidatus Taylorbacteria bacterium CG11_big_fil_rev_8_21_14_0_20_46_11</name>
    <dbReference type="NCBI Taxonomy" id="1975025"/>
    <lineage>
        <taxon>Bacteria</taxon>
        <taxon>Candidatus Tayloriibacteriota</taxon>
    </lineage>
</organism>